<name>A0A1Q9BTN5_SYMMI</name>
<proteinExistence type="predicted"/>
<sequence length="115" mass="12918">MRTNLQAAVSTVSLAWLREDRQVKRTAWISWHTVVLASEYARDLRLLQCRLSAAIGHAGHLAYSQQELRSKATLLHVLLSWRAWASKLTTPKPPFHGCSFGFLGMMLSVVEVLCA</sequence>
<dbReference type="EMBL" id="LSRX01004467">
    <property type="protein sequence ID" value="OLP73960.1"/>
    <property type="molecule type" value="Genomic_DNA"/>
</dbReference>
<gene>
    <name evidence="1" type="ORF">AK812_SmicGene46643</name>
</gene>
<dbReference type="AlphaFoldDB" id="A0A1Q9BTN5"/>
<keyword evidence="2" id="KW-1185">Reference proteome</keyword>
<evidence type="ECO:0000313" key="1">
    <source>
        <dbReference type="EMBL" id="OLP73960.1"/>
    </source>
</evidence>
<protein>
    <submittedName>
        <fullName evidence="1">Uncharacterized protein</fullName>
    </submittedName>
</protein>
<comment type="caution">
    <text evidence="1">The sequence shown here is derived from an EMBL/GenBank/DDBJ whole genome shotgun (WGS) entry which is preliminary data.</text>
</comment>
<organism evidence="1 2">
    <name type="scientific">Symbiodinium microadriaticum</name>
    <name type="common">Dinoflagellate</name>
    <name type="synonym">Zooxanthella microadriatica</name>
    <dbReference type="NCBI Taxonomy" id="2951"/>
    <lineage>
        <taxon>Eukaryota</taxon>
        <taxon>Sar</taxon>
        <taxon>Alveolata</taxon>
        <taxon>Dinophyceae</taxon>
        <taxon>Suessiales</taxon>
        <taxon>Symbiodiniaceae</taxon>
        <taxon>Symbiodinium</taxon>
    </lineage>
</organism>
<evidence type="ECO:0000313" key="2">
    <source>
        <dbReference type="Proteomes" id="UP000186817"/>
    </source>
</evidence>
<accession>A0A1Q9BTN5</accession>
<dbReference type="Proteomes" id="UP000186817">
    <property type="component" value="Unassembled WGS sequence"/>
</dbReference>
<reference evidence="1 2" key="1">
    <citation type="submission" date="2016-02" db="EMBL/GenBank/DDBJ databases">
        <title>Genome analysis of coral dinoflagellate symbionts highlights evolutionary adaptations to a symbiotic lifestyle.</title>
        <authorList>
            <person name="Aranda M."/>
            <person name="Li Y."/>
            <person name="Liew Y.J."/>
            <person name="Baumgarten S."/>
            <person name="Simakov O."/>
            <person name="Wilson M."/>
            <person name="Piel J."/>
            <person name="Ashoor H."/>
            <person name="Bougouffa S."/>
            <person name="Bajic V.B."/>
            <person name="Ryu T."/>
            <person name="Ravasi T."/>
            <person name="Bayer T."/>
            <person name="Micklem G."/>
            <person name="Kim H."/>
            <person name="Bhak J."/>
            <person name="Lajeunesse T.C."/>
            <person name="Voolstra C.R."/>
        </authorList>
    </citation>
    <scope>NUCLEOTIDE SEQUENCE [LARGE SCALE GENOMIC DNA]</scope>
    <source>
        <strain evidence="1 2">CCMP2467</strain>
    </source>
</reference>
<dbReference type="OrthoDB" id="2021138at2759"/>